<evidence type="ECO:0000313" key="1">
    <source>
        <dbReference type="EMBL" id="QOX65334.1"/>
    </source>
</evidence>
<name>A0ACD1AGD0_9FIRM</name>
<evidence type="ECO:0000313" key="2">
    <source>
        <dbReference type="Proteomes" id="UP000594014"/>
    </source>
</evidence>
<keyword evidence="2" id="KW-1185">Reference proteome</keyword>
<accession>A0ACD1AGD0</accession>
<gene>
    <name evidence="1" type="ORF">FRZ06_19230</name>
</gene>
<sequence length="144" mass="16617">MENRANGTDIIRSFRTNLLIFLIGAIGYGFLETAFRGFTHWTMLVTGGIAFVVLYHINSKNESAPLWKKCLTGAAVITMIELAVGCVVNIWLGWNVWDYSAYSYNFLGQICLAFTVLWFFLCIPLTYLTRYLHIRRFRIHHGRI</sequence>
<reference evidence="1" key="1">
    <citation type="submission" date="2019-08" db="EMBL/GenBank/DDBJ databases">
        <title>Genome sequence of Clostridiales bacterium MT110.</title>
        <authorList>
            <person name="Cao J."/>
        </authorList>
    </citation>
    <scope>NUCLEOTIDE SEQUENCE</scope>
    <source>
        <strain evidence="1">MT110</strain>
    </source>
</reference>
<organism evidence="1 2">
    <name type="scientific">Anoxybacterium hadale</name>
    <dbReference type="NCBI Taxonomy" id="3408580"/>
    <lineage>
        <taxon>Bacteria</taxon>
        <taxon>Bacillati</taxon>
        <taxon>Bacillota</taxon>
        <taxon>Clostridia</taxon>
        <taxon>Peptostreptococcales</taxon>
        <taxon>Anaerovoracaceae</taxon>
        <taxon>Anoxybacterium</taxon>
    </lineage>
</organism>
<dbReference type="EMBL" id="CP042469">
    <property type="protein sequence ID" value="QOX65334.1"/>
    <property type="molecule type" value="Genomic_DNA"/>
</dbReference>
<protein>
    <submittedName>
        <fullName evidence="1">Uncharacterized protein</fullName>
    </submittedName>
</protein>
<dbReference type="Proteomes" id="UP000594014">
    <property type="component" value="Chromosome"/>
</dbReference>
<proteinExistence type="predicted"/>